<feature type="signal peptide" evidence="17">
    <location>
        <begin position="1"/>
        <end position="24"/>
    </location>
</feature>
<dbReference type="PANTHER" id="PTHR32552">
    <property type="entry name" value="FERRICHROME IRON RECEPTOR-RELATED"/>
    <property type="match status" value="1"/>
</dbReference>
<evidence type="ECO:0000256" key="17">
    <source>
        <dbReference type="SAM" id="SignalP"/>
    </source>
</evidence>
<evidence type="ECO:0000256" key="11">
    <source>
        <dbReference type="ARBA" id="ARBA00023136"/>
    </source>
</evidence>
<comment type="caution">
    <text evidence="20">The sequence shown here is derived from an EMBL/GenBank/DDBJ whole genome shotgun (WGS) entry which is preliminary data.</text>
</comment>
<dbReference type="InterPro" id="IPR036942">
    <property type="entry name" value="Beta-barrel_TonB_sf"/>
</dbReference>
<dbReference type="PROSITE" id="PS52016">
    <property type="entry name" value="TONB_DEPENDENT_REC_3"/>
    <property type="match status" value="1"/>
</dbReference>
<evidence type="ECO:0000259" key="19">
    <source>
        <dbReference type="Pfam" id="PF07715"/>
    </source>
</evidence>
<keyword evidence="13 14" id="KW-0998">Cell outer membrane</keyword>
<keyword evidence="21" id="KW-1185">Reference proteome</keyword>
<dbReference type="Proteomes" id="UP000651208">
    <property type="component" value="Unassembled WGS sequence"/>
</dbReference>
<accession>A0ABR7QZ46</accession>
<dbReference type="Pfam" id="PF07715">
    <property type="entry name" value="Plug"/>
    <property type="match status" value="1"/>
</dbReference>
<evidence type="ECO:0000256" key="10">
    <source>
        <dbReference type="ARBA" id="ARBA00023077"/>
    </source>
</evidence>
<evidence type="ECO:0000256" key="15">
    <source>
        <dbReference type="PROSITE-ProRule" id="PRU10143"/>
    </source>
</evidence>
<keyword evidence="7 17" id="KW-0732">Signal</keyword>
<dbReference type="Pfam" id="PF00593">
    <property type="entry name" value="TonB_dep_Rec_b-barrel"/>
    <property type="match status" value="1"/>
</dbReference>
<reference evidence="20 21" key="1">
    <citation type="submission" date="2020-06" db="EMBL/GenBank/DDBJ databases">
        <title>Frischella cerana isolated from Apis cerana gut homogenate.</title>
        <authorList>
            <person name="Wolter L.A."/>
            <person name="Suenami S."/>
            <person name="Miyazaki R."/>
        </authorList>
    </citation>
    <scope>NUCLEOTIDE SEQUENCE [LARGE SCALE GENOMIC DNA]</scope>
    <source>
        <strain evidence="20 21">Ac13</strain>
    </source>
</reference>
<evidence type="ECO:0000256" key="1">
    <source>
        <dbReference type="ARBA" id="ARBA00004571"/>
    </source>
</evidence>
<keyword evidence="11 14" id="KW-0472">Membrane</keyword>
<keyword evidence="10 15" id="KW-0798">TonB box</keyword>
<feature type="short sequence motif" description="TonB box" evidence="15">
    <location>
        <begin position="36"/>
        <end position="42"/>
    </location>
</feature>
<dbReference type="InterPro" id="IPR010916">
    <property type="entry name" value="TonB_box_CS"/>
</dbReference>
<keyword evidence="3 14" id="KW-0813">Transport</keyword>
<evidence type="ECO:0000256" key="4">
    <source>
        <dbReference type="ARBA" id="ARBA00022452"/>
    </source>
</evidence>
<evidence type="ECO:0000256" key="7">
    <source>
        <dbReference type="ARBA" id="ARBA00022729"/>
    </source>
</evidence>
<evidence type="ECO:0000256" key="6">
    <source>
        <dbReference type="ARBA" id="ARBA00022692"/>
    </source>
</evidence>
<dbReference type="InterPro" id="IPR012910">
    <property type="entry name" value="Plug_dom"/>
</dbReference>
<evidence type="ECO:0000259" key="18">
    <source>
        <dbReference type="Pfam" id="PF00593"/>
    </source>
</evidence>
<evidence type="ECO:0000256" key="8">
    <source>
        <dbReference type="ARBA" id="ARBA00023004"/>
    </source>
</evidence>
<dbReference type="RefSeq" id="WP_187755926.1">
    <property type="nucleotide sequence ID" value="NZ_JABURY010000018.1"/>
</dbReference>
<dbReference type="InterPro" id="IPR039426">
    <property type="entry name" value="TonB-dep_rcpt-like"/>
</dbReference>
<feature type="domain" description="TonB-dependent receptor plug" evidence="19">
    <location>
        <begin position="64"/>
        <end position="159"/>
    </location>
</feature>
<dbReference type="InterPro" id="IPR010105">
    <property type="entry name" value="TonB_sidphr_rcpt"/>
</dbReference>
<dbReference type="Gene3D" id="2.40.170.20">
    <property type="entry name" value="TonB-dependent receptor, beta-barrel domain"/>
    <property type="match status" value="1"/>
</dbReference>
<feature type="chain" id="PRO_5045361048" evidence="17">
    <location>
        <begin position="25"/>
        <end position="707"/>
    </location>
</feature>
<feature type="domain" description="TonB-dependent receptor-like beta-barrel" evidence="18">
    <location>
        <begin position="249"/>
        <end position="681"/>
    </location>
</feature>
<evidence type="ECO:0000256" key="3">
    <source>
        <dbReference type="ARBA" id="ARBA00022448"/>
    </source>
</evidence>
<comment type="subcellular location">
    <subcellularLocation>
        <location evidence="1 14">Cell outer membrane</location>
        <topology evidence="1 14">Multi-pass membrane protein</topology>
    </subcellularLocation>
</comment>
<proteinExistence type="inferred from homology"/>
<evidence type="ECO:0000256" key="2">
    <source>
        <dbReference type="ARBA" id="ARBA00009810"/>
    </source>
</evidence>
<evidence type="ECO:0000256" key="9">
    <source>
        <dbReference type="ARBA" id="ARBA00023065"/>
    </source>
</evidence>
<keyword evidence="8" id="KW-0408">Iron</keyword>
<gene>
    <name evidence="20" type="ORF">FcAc13_09225</name>
</gene>
<dbReference type="InterPro" id="IPR037066">
    <property type="entry name" value="Plug_dom_sf"/>
</dbReference>
<keyword evidence="4 14" id="KW-1134">Transmembrane beta strand</keyword>
<keyword evidence="9" id="KW-0406">Ion transport</keyword>
<evidence type="ECO:0000256" key="16">
    <source>
        <dbReference type="RuleBase" id="RU003357"/>
    </source>
</evidence>
<evidence type="ECO:0000313" key="21">
    <source>
        <dbReference type="Proteomes" id="UP000651208"/>
    </source>
</evidence>
<dbReference type="CDD" id="cd01347">
    <property type="entry name" value="ligand_gated_channel"/>
    <property type="match status" value="1"/>
</dbReference>
<comment type="similarity">
    <text evidence="2 14 16">Belongs to the TonB-dependent receptor family.</text>
</comment>
<dbReference type="Gene3D" id="2.170.130.10">
    <property type="entry name" value="TonB-dependent receptor, plug domain"/>
    <property type="match status" value="1"/>
</dbReference>
<dbReference type="EMBL" id="JABURY010000018">
    <property type="protein sequence ID" value="MBC9131486.1"/>
    <property type="molecule type" value="Genomic_DNA"/>
</dbReference>
<dbReference type="InterPro" id="IPR000531">
    <property type="entry name" value="Beta-barrel_TonB"/>
</dbReference>
<evidence type="ECO:0000256" key="12">
    <source>
        <dbReference type="ARBA" id="ARBA00023170"/>
    </source>
</evidence>
<dbReference type="PROSITE" id="PS00430">
    <property type="entry name" value="TONB_DEPENDENT_REC_1"/>
    <property type="match status" value="1"/>
</dbReference>
<evidence type="ECO:0000313" key="20">
    <source>
        <dbReference type="EMBL" id="MBC9131486.1"/>
    </source>
</evidence>
<dbReference type="NCBIfam" id="TIGR01783">
    <property type="entry name" value="TonB-siderophor"/>
    <property type="match status" value="1"/>
</dbReference>
<evidence type="ECO:0000256" key="14">
    <source>
        <dbReference type="PROSITE-ProRule" id="PRU01360"/>
    </source>
</evidence>
<organism evidence="20 21">
    <name type="scientific">Frischella japonica</name>
    <dbReference type="NCBI Taxonomy" id="2741544"/>
    <lineage>
        <taxon>Bacteria</taxon>
        <taxon>Pseudomonadati</taxon>
        <taxon>Pseudomonadota</taxon>
        <taxon>Gammaproteobacteria</taxon>
        <taxon>Orbales</taxon>
        <taxon>Orbaceae</taxon>
        <taxon>Frischella</taxon>
    </lineage>
</organism>
<evidence type="ECO:0000256" key="13">
    <source>
        <dbReference type="ARBA" id="ARBA00023237"/>
    </source>
</evidence>
<sequence length="707" mass="80865">MQRKYFNQFVILTLSSTLSIAVNATDKKLAQTDIETMQVTANIKDDNDQRLKNSSTATKMPFDVKDIPQTINAINLEQQKVYGQTDLGVIVNRLPGVDTTYDMRDEGIKIRGFSASSGDIYRDGVRASGQVRQSTANIERIEVLKGPASVLYGRGSGGGMINMISKQANFDSPTTLNLRGGSWDKYGGMVDINRILNDKLAIRMTVDHQSDGSFRKGIKQRDTMVSPSIFYDNLDGVNWLVQYTSDHLWRKPDRAPAYYTLPKGVSKKTAYAHPDDYVKDKFNSWRSVLGLEFNHNWSVKLTNVYRKADQNFDHLYAGNYCDLNGRLSNGRACQYQGKIQFRRAWQETANKTYGNTLDLIGKFDTANINHDMLLGIEYNIEKRQPRLALTNIYPELVDPFHPHWNSKKPHHNQLSTKTDHQSTSKGFYWQDLITFNPHWKILAGLRYDNYDFSSKDRLRHQSRSYDGHSLSPRVGLIWQPVEQHSLYASYSKNFAPYGGRGIITISTNQQTVFDNKPQYSRQYELGVKSDWLNDKLSSQIAVYQLELYNVRYQPDAVNDPYNWQVKGSDRSQGIELSVTGQLSSQWYINSGISYQQAKVHKDKKTPANEDKYLPNTAKHSGYVNLRYLPYENWFTELEVNYKGSMYNDDKNTSKRPGYVLWNAAVGYQSPSFDVTLALTNLLAKTYWRSSSMPGTPRAFLVTASYKL</sequence>
<dbReference type="SUPFAM" id="SSF56935">
    <property type="entry name" value="Porins"/>
    <property type="match status" value="1"/>
</dbReference>
<protein>
    <submittedName>
        <fullName evidence="20">TonB-dependent siderophore receptor</fullName>
    </submittedName>
</protein>
<name>A0ABR7QZ46_9GAMM</name>
<keyword evidence="12 20" id="KW-0675">Receptor</keyword>
<keyword evidence="5" id="KW-0410">Iron transport</keyword>
<dbReference type="PANTHER" id="PTHR32552:SF68">
    <property type="entry name" value="FERRICHROME OUTER MEMBRANE TRANSPORTER_PHAGE RECEPTOR"/>
    <property type="match status" value="1"/>
</dbReference>
<keyword evidence="6 14" id="KW-0812">Transmembrane</keyword>
<evidence type="ECO:0000256" key="5">
    <source>
        <dbReference type="ARBA" id="ARBA00022496"/>
    </source>
</evidence>